<keyword evidence="10" id="KW-1185">Reference proteome</keyword>
<gene>
    <name evidence="9" type="ORF">N7509_007543</name>
</gene>
<protein>
    <recommendedName>
        <fullName evidence="8">Rhodopsin domain-containing protein</fullName>
    </recommendedName>
</protein>
<dbReference type="OrthoDB" id="5429740at2759"/>
<feature type="region of interest" description="Disordered" evidence="6">
    <location>
        <begin position="292"/>
        <end position="362"/>
    </location>
</feature>
<feature type="transmembrane region" description="Helical" evidence="7">
    <location>
        <begin position="20"/>
        <end position="37"/>
    </location>
</feature>
<feature type="transmembrane region" description="Helical" evidence="7">
    <location>
        <begin position="109"/>
        <end position="130"/>
    </location>
</feature>
<organism evidence="9 10">
    <name type="scientific">Penicillium cosmopolitanum</name>
    <dbReference type="NCBI Taxonomy" id="1131564"/>
    <lineage>
        <taxon>Eukaryota</taxon>
        <taxon>Fungi</taxon>
        <taxon>Dikarya</taxon>
        <taxon>Ascomycota</taxon>
        <taxon>Pezizomycotina</taxon>
        <taxon>Eurotiomycetes</taxon>
        <taxon>Eurotiomycetidae</taxon>
        <taxon>Eurotiales</taxon>
        <taxon>Aspergillaceae</taxon>
        <taxon>Penicillium</taxon>
    </lineage>
</organism>
<dbReference type="InterPro" id="IPR052337">
    <property type="entry name" value="SAT4-like"/>
</dbReference>
<feature type="transmembrane region" description="Helical" evidence="7">
    <location>
        <begin position="262"/>
        <end position="284"/>
    </location>
</feature>
<comment type="caution">
    <text evidence="9">The sequence shown here is derived from an EMBL/GenBank/DDBJ whole genome shotgun (WGS) entry which is preliminary data.</text>
</comment>
<accession>A0A9W9VZ34</accession>
<feature type="transmembrane region" description="Helical" evidence="7">
    <location>
        <begin position="49"/>
        <end position="81"/>
    </location>
</feature>
<name>A0A9W9VZ34_9EURO</name>
<dbReference type="InterPro" id="IPR049326">
    <property type="entry name" value="Rhodopsin_dom_fungi"/>
</dbReference>
<evidence type="ECO:0000256" key="2">
    <source>
        <dbReference type="ARBA" id="ARBA00022692"/>
    </source>
</evidence>
<evidence type="ECO:0000259" key="8">
    <source>
        <dbReference type="Pfam" id="PF20684"/>
    </source>
</evidence>
<keyword evidence="3 7" id="KW-1133">Transmembrane helix</keyword>
<dbReference type="PANTHER" id="PTHR33048">
    <property type="entry name" value="PTH11-LIKE INTEGRAL MEMBRANE PROTEIN (AFU_ORTHOLOGUE AFUA_5G11245)"/>
    <property type="match status" value="1"/>
</dbReference>
<evidence type="ECO:0000256" key="6">
    <source>
        <dbReference type="SAM" id="MobiDB-lite"/>
    </source>
</evidence>
<keyword evidence="4 7" id="KW-0472">Membrane</keyword>
<dbReference type="Pfam" id="PF20684">
    <property type="entry name" value="Fung_rhodopsin"/>
    <property type="match status" value="1"/>
</dbReference>
<proteinExistence type="inferred from homology"/>
<feature type="domain" description="Rhodopsin" evidence="8">
    <location>
        <begin position="33"/>
        <end position="285"/>
    </location>
</feature>
<dbReference type="Proteomes" id="UP001147747">
    <property type="component" value="Unassembled WGS sequence"/>
</dbReference>
<dbReference type="RefSeq" id="XP_056487731.1">
    <property type="nucleotide sequence ID" value="XM_056632180.1"/>
</dbReference>
<dbReference type="AlphaFoldDB" id="A0A9W9VZ34"/>
<feature type="compositionally biased region" description="Basic and acidic residues" evidence="6">
    <location>
        <begin position="319"/>
        <end position="355"/>
    </location>
</feature>
<dbReference type="EMBL" id="JAPZBU010000008">
    <property type="protein sequence ID" value="KAJ5392053.1"/>
    <property type="molecule type" value="Genomic_DNA"/>
</dbReference>
<evidence type="ECO:0000313" key="10">
    <source>
        <dbReference type="Proteomes" id="UP001147747"/>
    </source>
</evidence>
<evidence type="ECO:0000313" key="9">
    <source>
        <dbReference type="EMBL" id="KAJ5392053.1"/>
    </source>
</evidence>
<reference evidence="9" key="2">
    <citation type="journal article" date="2023" name="IMA Fungus">
        <title>Comparative genomic study of the Penicillium genus elucidates a diverse pangenome and 15 lateral gene transfer events.</title>
        <authorList>
            <person name="Petersen C."/>
            <person name="Sorensen T."/>
            <person name="Nielsen M.R."/>
            <person name="Sondergaard T.E."/>
            <person name="Sorensen J.L."/>
            <person name="Fitzpatrick D.A."/>
            <person name="Frisvad J.C."/>
            <person name="Nielsen K.L."/>
        </authorList>
    </citation>
    <scope>NUCLEOTIDE SEQUENCE</scope>
    <source>
        <strain evidence="9">IBT 29677</strain>
    </source>
</reference>
<feature type="transmembrane region" description="Helical" evidence="7">
    <location>
        <begin position="222"/>
        <end position="242"/>
    </location>
</feature>
<keyword evidence="2 7" id="KW-0812">Transmembrane</keyword>
<dbReference type="PANTHER" id="PTHR33048:SF155">
    <property type="entry name" value="INTEGRAL MEMBRANE PROTEIN"/>
    <property type="match status" value="1"/>
</dbReference>
<sequence length="362" mass="40328">MPLSRRNSSNDYGPQLLRDVWGLTAVAILMVILRIIAKLRIGKFGTDDLLMTFALVSSHLLLAIEIRCLALTGSILLTLAIQYGFGQPASNNDSEVSKIIMYDYLSQTFSLAGGTLGRISFIVFIVGLLVQRMSERIVLWVLAALQVIVNGMVIIIIFVQCPGHASAIWDHSGKSKCWNLHVQEYYGYFQGAFNASTDLYLAVFSTYIFWYLNLKLRVKLGLVALLGMGIFAMVAAIIKTVQTHVLGTSDSDPTIATVNYDRWLYIETYLVIITASVPCVRSLFRSSKSRKISSGNTHELSSRSRHATNSSHNTRARRRDSSIDGKRIIDASDDYASHDDISNNHYEAPESRQSRESVVMCV</sequence>
<evidence type="ECO:0000256" key="4">
    <source>
        <dbReference type="ARBA" id="ARBA00023136"/>
    </source>
</evidence>
<evidence type="ECO:0000256" key="7">
    <source>
        <dbReference type="SAM" id="Phobius"/>
    </source>
</evidence>
<evidence type="ECO:0000256" key="3">
    <source>
        <dbReference type="ARBA" id="ARBA00022989"/>
    </source>
</evidence>
<feature type="transmembrane region" description="Helical" evidence="7">
    <location>
        <begin position="188"/>
        <end position="210"/>
    </location>
</feature>
<dbReference type="GO" id="GO:0016020">
    <property type="term" value="C:membrane"/>
    <property type="evidence" value="ECO:0007669"/>
    <property type="project" value="UniProtKB-SubCell"/>
</dbReference>
<evidence type="ECO:0000256" key="5">
    <source>
        <dbReference type="ARBA" id="ARBA00038359"/>
    </source>
</evidence>
<evidence type="ECO:0000256" key="1">
    <source>
        <dbReference type="ARBA" id="ARBA00004141"/>
    </source>
</evidence>
<dbReference type="GeneID" id="81371160"/>
<comment type="similarity">
    <text evidence="5">Belongs to the SAT4 family.</text>
</comment>
<reference evidence="9" key="1">
    <citation type="submission" date="2022-12" db="EMBL/GenBank/DDBJ databases">
        <authorList>
            <person name="Petersen C."/>
        </authorList>
    </citation>
    <scope>NUCLEOTIDE SEQUENCE</scope>
    <source>
        <strain evidence="9">IBT 29677</strain>
    </source>
</reference>
<feature type="transmembrane region" description="Helical" evidence="7">
    <location>
        <begin position="137"/>
        <end position="159"/>
    </location>
</feature>
<comment type="subcellular location">
    <subcellularLocation>
        <location evidence="1">Membrane</location>
        <topology evidence="1">Multi-pass membrane protein</topology>
    </subcellularLocation>
</comment>